<keyword evidence="6 9" id="KW-0822">Tryptophan biosynthesis</keyword>
<dbReference type="InterPro" id="IPR001240">
    <property type="entry name" value="PRAI_dom"/>
</dbReference>
<dbReference type="PANTHER" id="PTHR42894">
    <property type="entry name" value="N-(5'-PHOSPHORIBOSYL)ANTHRANILATE ISOMERASE"/>
    <property type="match status" value="1"/>
</dbReference>
<comment type="pathway">
    <text evidence="2 9">Amino-acid biosynthesis; L-tryptophan biosynthesis; L-tryptophan from chorismate: step 3/5.</text>
</comment>
<dbReference type="PANTHER" id="PTHR42894:SF1">
    <property type="entry name" value="N-(5'-PHOSPHORIBOSYL)ANTHRANILATE ISOMERASE"/>
    <property type="match status" value="1"/>
</dbReference>
<evidence type="ECO:0000256" key="3">
    <source>
        <dbReference type="ARBA" id="ARBA00012572"/>
    </source>
</evidence>
<evidence type="ECO:0000256" key="2">
    <source>
        <dbReference type="ARBA" id="ARBA00004664"/>
    </source>
</evidence>
<evidence type="ECO:0000256" key="7">
    <source>
        <dbReference type="ARBA" id="ARBA00023141"/>
    </source>
</evidence>
<gene>
    <name evidence="9" type="primary">trpF</name>
    <name evidence="11" type="ORF">JZM60_15165</name>
</gene>
<dbReference type="GO" id="GO:0016853">
    <property type="term" value="F:isomerase activity"/>
    <property type="evidence" value="ECO:0007669"/>
    <property type="project" value="UniProtKB-KW"/>
</dbReference>
<dbReference type="InterPro" id="IPR013785">
    <property type="entry name" value="Aldolase_TIM"/>
</dbReference>
<dbReference type="SUPFAM" id="SSF51366">
    <property type="entry name" value="Ribulose-phoshate binding barrel"/>
    <property type="match status" value="1"/>
</dbReference>
<dbReference type="HAMAP" id="MF_00135">
    <property type="entry name" value="PRAI"/>
    <property type="match status" value="1"/>
</dbReference>
<comment type="catalytic activity">
    <reaction evidence="1 9">
        <text>N-(5-phospho-beta-D-ribosyl)anthranilate = 1-(2-carboxyphenylamino)-1-deoxy-D-ribulose 5-phosphate</text>
        <dbReference type="Rhea" id="RHEA:21540"/>
        <dbReference type="ChEBI" id="CHEBI:18277"/>
        <dbReference type="ChEBI" id="CHEBI:58613"/>
        <dbReference type="EC" id="5.3.1.24"/>
    </reaction>
</comment>
<keyword evidence="5 9" id="KW-0028">Amino-acid biosynthesis</keyword>
<keyword evidence="12" id="KW-1185">Reference proteome</keyword>
<dbReference type="InterPro" id="IPR011060">
    <property type="entry name" value="RibuloseP-bd_barrel"/>
</dbReference>
<evidence type="ECO:0000256" key="4">
    <source>
        <dbReference type="ARBA" id="ARBA00022272"/>
    </source>
</evidence>
<comment type="similarity">
    <text evidence="9">Belongs to the TrpF family.</text>
</comment>
<dbReference type="InterPro" id="IPR044643">
    <property type="entry name" value="TrpF_fam"/>
</dbReference>
<name>A0ABX7Q3H8_9BACT</name>
<dbReference type="CDD" id="cd00405">
    <property type="entry name" value="PRAI"/>
    <property type="match status" value="1"/>
</dbReference>
<accession>A0ABX7Q3H8</accession>
<evidence type="ECO:0000256" key="5">
    <source>
        <dbReference type="ARBA" id="ARBA00022605"/>
    </source>
</evidence>
<dbReference type="EC" id="5.3.1.24" evidence="3 9"/>
<evidence type="ECO:0000259" key="10">
    <source>
        <dbReference type="Pfam" id="PF00697"/>
    </source>
</evidence>
<evidence type="ECO:0000313" key="11">
    <source>
        <dbReference type="EMBL" id="QSV45438.1"/>
    </source>
</evidence>
<protein>
    <recommendedName>
        <fullName evidence="4 9">N-(5'-phosphoribosyl)anthranilate isomerase</fullName>
        <shortName evidence="9">PRAI</shortName>
        <ecNumber evidence="3 9">5.3.1.24</ecNumber>
    </recommendedName>
</protein>
<dbReference type="Gene3D" id="3.20.20.70">
    <property type="entry name" value="Aldolase class I"/>
    <property type="match status" value="1"/>
</dbReference>
<dbReference type="Proteomes" id="UP000663651">
    <property type="component" value="Chromosome"/>
</dbReference>
<keyword evidence="7 9" id="KW-0057">Aromatic amino acid biosynthesis</keyword>
<evidence type="ECO:0000256" key="9">
    <source>
        <dbReference type="HAMAP-Rule" id="MF_00135"/>
    </source>
</evidence>
<dbReference type="EMBL" id="CP071382">
    <property type="protein sequence ID" value="QSV45438.1"/>
    <property type="molecule type" value="Genomic_DNA"/>
</dbReference>
<evidence type="ECO:0000256" key="8">
    <source>
        <dbReference type="ARBA" id="ARBA00023235"/>
    </source>
</evidence>
<dbReference type="Pfam" id="PF00697">
    <property type="entry name" value="PRAI"/>
    <property type="match status" value="1"/>
</dbReference>
<reference evidence="11 12" key="1">
    <citation type="submission" date="2021-03" db="EMBL/GenBank/DDBJ databases">
        <title>Geobacter metallireducens gen. nov. sp. nov., a microorganism capable of coupling the complete oxidation of organic compounds to the reduction of iron and other metals.</title>
        <authorList>
            <person name="Li Y."/>
        </authorList>
    </citation>
    <scope>NUCLEOTIDE SEQUENCE [LARGE SCALE GENOMIC DNA]</scope>
    <source>
        <strain evidence="11 12">Jerry-YX</strain>
    </source>
</reference>
<evidence type="ECO:0000313" key="12">
    <source>
        <dbReference type="Proteomes" id="UP000663651"/>
    </source>
</evidence>
<sequence length="606" mass="68484">MLSEPFIQVAGVIDRKEAEMLVECGVNYIGFPLRLNVHKEDISEDCASKIISSLPRHVKAILITYLDDPAEIIKFAESLGVDHIQLHGNIESFKVKIIKELRPNFVIIKSIVIGEQDIDLKNYVNDYCKYVDAFITDTYDPKSGASGATGKTHDWEISKAIVNISPVPVILAGGINDKNVQEAINYVGPSGVDSHTGVENSEGRKDRDLVKMFVNNAIKSYERRCIKASNSTTISDIEHLYLDAYKGINRLETLKYLTVDLSETIYIEVTALIRLLWIICSRNNMGLDTKLILPKLKKVRDFLRLWKFPQALYDCTGRHFTYFCCEEDKKYFGENNSDSDYYYKSLSKEINHLINNRFFSINTYNVSDSHNANMSVLHKESERWKGDLISRFLGEKLKEKNSSDYVPARIVYEAMTNALRHPCASYIAAASHCDDRYKGGSFLTINFLDDGLAMNETLKAAIVANKEIRDSISADTHFRIKLKIKSNDDITYRYIDTDVDINTLDTEYLLFIACLFPGVSRDLSRSCYYMPDEQMGTTPGMGLVALLNCACEVFGGSVSFRMGHLFANVTKHNGDDARYLISITDYGKLVPKLNGNMVTVRLPLEG</sequence>
<feature type="domain" description="N-(5'phosphoribosyl) anthranilate isomerase (PRAI)" evidence="10">
    <location>
        <begin position="42"/>
        <end position="216"/>
    </location>
</feature>
<evidence type="ECO:0000256" key="6">
    <source>
        <dbReference type="ARBA" id="ARBA00022822"/>
    </source>
</evidence>
<proteinExistence type="inferred from homology"/>
<organism evidence="11 12">
    <name type="scientific">Geobacter benzoatilyticus</name>
    <dbReference type="NCBI Taxonomy" id="2815309"/>
    <lineage>
        <taxon>Bacteria</taxon>
        <taxon>Pseudomonadati</taxon>
        <taxon>Thermodesulfobacteriota</taxon>
        <taxon>Desulfuromonadia</taxon>
        <taxon>Geobacterales</taxon>
        <taxon>Geobacteraceae</taxon>
        <taxon>Geobacter</taxon>
    </lineage>
</organism>
<keyword evidence="8 9" id="KW-0413">Isomerase</keyword>
<evidence type="ECO:0000256" key="1">
    <source>
        <dbReference type="ARBA" id="ARBA00001164"/>
    </source>
</evidence>
<dbReference type="RefSeq" id="WP_207163235.1">
    <property type="nucleotide sequence ID" value="NZ_CP071382.1"/>
</dbReference>